<dbReference type="InterPro" id="IPR011051">
    <property type="entry name" value="RmlC_Cupin_sf"/>
</dbReference>
<reference evidence="3" key="1">
    <citation type="journal article" date="2019" name="Int. J. Syst. Evol. Microbiol.">
        <title>The Global Catalogue of Microorganisms (GCM) 10K type strain sequencing project: providing services to taxonomists for standard genome sequencing and annotation.</title>
        <authorList>
            <consortium name="The Broad Institute Genomics Platform"/>
            <consortium name="The Broad Institute Genome Sequencing Center for Infectious Disease"/>
            <person name="Wu L."/>
            <person name="Ma J."/>
        </authorList>
    </citation>
    <scope>NUCLEOTIDE SEQUENCE [LARGE SCALE GENOMIC DNA]</scope>
    <source>
        <strain evidence="3">CGMCC 1.6375</strain>
    </source>
</reference>
<dbReference type="Pfam" id="PF07883">
    <property type="entry name" value="Cupin_2"/>
    <property type="match status" value="1"/>
</dbReference>
<gene>
    <name evidence="2" type="ORF">GCM10010967_36210</name>
</gene>
<protein>
    <submittedName>
        <fullName evidence="2">Cupin</fullName>
    </submittedName>
</protein>
<dbReference type="Proteomes" id="UP000632339">
    <property type="component" value="Unassembled WGS sequence"/>
</dbReference>
<dbReference type="InterPro" id="IPR052535">
    <property type="entry name" value="Bacilysin_H2HPP_isomerase"/>
</dbReference>
<feature type="domain" description="Cupin type-2" evidence="1">
    <location>
        <begin position="47"/>
        <end position="111"/>
    </location>
</feature>
<dbReference type="CDD" id="cd02238">
    <property type="entry name" value="cupin_KdgF"/>
    <property type="match status" value="1"/>
</dbReference>
<dbReference type="SUPFAM" id="SSF51182">
    <property type="entry name" value="RmlC-like cupins"/>
    <property type="match status" value="1"/>
</dbReference>
<accession>A0ABQ2I305</accession>
<dbReference type="InterPro" id="IPR014710">
    <property type="entry name" value="RmlC-like_jellyroll"/>
</dbReference>
<dbReference type="Gene3D" id="2.60.120.10">
    <property type="entry name" value="Jelly Rolls"/>
    <property type="match status" value="1"/>
</dbReference>
<evidence type="ECO:0000313" key="3">
    <source>
        <dbReference type="Proteomes" id="UP000632339"/>
    </source>
</evidence>
<keyword evidence="3" id="KW-1185">Reference proteome</keyword>
<organism evidence="2 3">
    <name type="scientific">Dyadobacter beijingensis</name>
    <dbReference type="NCBI Taxonomy" id="365489"/>
    <lineage>
        <taxon>Bacteria</taxon>
        <taxon>Pseudomonadati</taxon>
        <taxon>Bacteroidota</taxon>
        <taxon>Cytophagia</taxon>
        <taxon>Cytophagales</taxon>
        <taxon>Spirosomataceae</taxon>
        <taxon>Dyadobacter</taxon>
    </lineage>
</organism>
<dbReference type="PANTHER" id="PTHR40112">
    <property type="entry name" value="H2HPP ISOMERASE"/>
    <property type="match status" value="1"/>
</dbReference>
<proteinExistence type="predicted"/>
<dbReference type="InterPro" id="IPR013096">
    <property type="entry name" value="Cupin_2"/>
</dbReference>
<comment type="caution">
    <text evidence="2">The sequence shown here is derived from an EMBL/GenBank/DDBJ whole genome shotgun (WGS) entry which is preliminary data.</text>
</comment>
<dbReference type="PANTHER" id="PTHR40112:SF1">
    <property type="entry name" value="H2HPP ISOMERASE"/>
    <property type="match status" value="1"/>
</dbReference>
<dbReference type="EMBL" id="BMLI01000002">
    <property type="protein sequence ID" value="GGM98998.1"/>
    <property type="molecule type" value="Genomic_DNA"/>
</dbReference>
<sequence>MATFAHQTSKHPTNTMPFVNFKTNKVVKIWDGIYGTLGHSEQQTFGHFTIDAGTVLPEHSHFHEQWCHILEGELEFTVDGETMLLTPGMTAHIPPHVPHSAVAHTQCKVIDCFTPARQDFIELEKQS</sequence>
<evidence type="ECO:0000259" key="1">
    <source>
        <dbReference type="Pfam" id="PF07883"/>
    </source>
</evidence>
<evidence type="ECO:0000313" key="2">
    <source>
        <dbReference type="EMBL" id="GGM98998.1"/>
    </source>
</evidence>
<name>A0ABQ2I305_9BACT</name>